<sequence>MLDLDATQIPSYGHEPERCFHGYSESSCYLALSISVGDELLGVGLRPFNEDASRRVL</sequence>
<dbReference type="EMBL" id="CAJNOB010000055">
    <property type="protein sequence ID" value="CAF0703437.1"/>
    <property type="molecule type" value="Genomic_DNA"/>
</dbReference>
<protein>
    <recommendedName>
        <fullName evidence="3">Transposase</fullName>
    </recommendedName>
</protein>
<evidence type="ECO:0000313" key="2">
    <source>
        <dbReference type="Proteomes" id="UP000663859"/>
    </source>
</evidence>
<comment type="caution">
    <text evidence="1">The sequence shown here is derived from an EMBL/GenBank/DDBJ whole genome shotgun (WGS) entry which is preliminary data.</text>
</comment>
<accession>A0A8J2FTL6</accession>
<evidence type="ECO:0000313" key="1">
    <source>
        <dbReference type="EMBL" id="CAF0703437.1"/>
    </source>
</evidence>
<dbReference type="Proteomes" id="UP000663859">
    <property type="component" value="Unassembled WGS sequence"/>
</dbReference>
<gene>
    <name evidence="1" type="ORF">MPNT_590002</name>
</gene>
<organism evidence="1 2">
    <name type="scientific">Candidatus Methylacidithermus pantelleriae</name>
    <dbReference type="NCBI Taxonomy" id="2744239"/>
    <lineage>
        <taxon>Bacteria</taxon>
        <taxon>Pseudomonadati</taxon>
        <taxon>Verrucomicrobiota</taxon>
        <taxon>Methylacidiphilae</taxon>
        <taxon>Methylacidiphilales</taxon>
        <taxon>Methylacidiphilaceae</taxon>
        <taxon>Candidatus Methylacidithermus</taxon>
    </lineage>
</organism>
<name>A0A8J2FTL6_9BACT</name>
<reference evidence="1" key="1">
    <citation type="submission" date="2021-02" db="EMBL/GenBank/DDBJ databases">
        <authorList>
            <person name="Cremers G."/>
            <person name="Picone N."/>
        </authorList>
    </citation>
    <scope>NUCLEOTIDE SEQUENCE</scope>
    <source>
        <strain evidence="1">PQ17</strain>
    </source>
</reference>
<proteinExistence type="predicted"/>
<keyword evidence="2" id="KW-1185">Reference proteome</keyword>
<evidence type="ECO:0008006" key="3">
    <source>
        <dbReference type="Google" id="ProtNLM"/>
    </source>
</evidence>
<dbReference type="AlphaFoldDB" id="A0A8J2FTL6"/>